<dbReference type="GO" id="GO:0004640">
    <property type="term" value="F:phosphoribosylanthranilate isomerase activity"/>
    <property type="evidence" value="ECO:0007669"/>
    <property type="project" value="UniProtKB-UniRule"/>
</dbReference>
<evidence type="ECO:0000256" key="4">
    <source>
        <dbReference type="ARBA" id="ARBA00012572"/>
    </source>
</evidence>
<comment type="similarity">
    <text evidence="3 10">Belongs to the TrpF family.</text>
</comment>
<dbReference type="InterPro" id="IPR011060">
    <property type="entry name" value="RibuloseP-bd_barrel"/>
</dbReference>
<dbReference type="AlphaFoldDB" id="A0A4V6PMD1"/>
<sequence length="208" mass="22853">MKVKICGIRDADTALAAVAYGADAIGFVFAESKRKVELEKAKDIIEKLPSEVMKVGVFVNETLEGIEKIANFTGLTHIQLHGDEAASLSERLTLPVIKAASIETDETLEEIKNYPCEYLLLDGPKGKYRGGNGIAFNWKNINLDILKEKKIILAGGLHQENVEEAIQTIQPDMVDVSSGVETDGKKDLQKIKLFIEKAKGSLTRRTIV</sequence>
<keyword evidence="8 10" id="KW-0057">Aromatic amino acid biosynthesis</keyword>
<dbReference type="HAMAP" id="MF_00135">
    <property type="entry name" value="PRAI"/>
    <property type="match status" value="1"/>
</dbReference>
<evidence type="ECO:0000256" key="1">
    <source>
        <dbReference type="ARBA" id="ARBA00001164"/>
    </source>
</evidence>
<dbReference type="Gene3D" id="3.20.20.70">
    <property type="entry name" value="Aldolase class I"/>
    <property type="match status" value="1"/>
</dbReference>
<dbReference type="Pfam" id="PF00697">
    <property type="entry name" value="PRAI"/>
    <property type="match status" value="1"/>
</dbReference>
<reference evidence="13 14" key="1">
    <citation type="submission" date="2019-03" db="EMBL/GenBank/DDBJ databases">
        <title>Bacillus niacini sp. nov. a Nicotinate-Metabolizing Mesophile Isolated from Soil.</title>
        <authorList>
            <person name="Zhang G."/>
        </authorList>
    </citation>
    <scope>NUCLEOTIDE SEQUENCE [LARGE SCALE GENOMIC DNA]</scope>
    <source>
        <strain evidence="13 14">WN066</strain>
    </source>
</reference>
<name>A0A4V6PMD1_9BACI</name>
<organism evidence="13 14">
    <name type="scientific">Bacillus salipaludis</name>
    <dbReference type="NCBI Taxonomy" id="2547811"/>
    <lineage>
        <taxon>Bacteria</taxon>
        <taxon>Bacillati</taxon>
        <taxon>Bacillota</taxon>
        <taxon>Bacilli</taxon>
        <taxon>Bacillales</taxon>
        <taxon>Bacillaceae</taxon>
        <taxon>Bacillus</taxon>
    </lineage>
</organism>
<reference evidence="12" key="2">
    <citation type="submission" date="2023-08" db="EMBL/GenBank/DDBJ databases">
        <title>Nitrogen cycling bacteria in agricultural field soils.</title>
        <authorList>
            <person name="Jang J."/>
        </authorList>
    </citation>
    <scope>NUCLEOTIDE SEQUENCE</scope>
    <source>
        <strain evidence="12">PS3-36</strain>
    </source>
</reference>
<evidence type="ECO:0000256" key="10">
    <source>
        <dbReference type="HAMAP-Rule" id="MF_00135"/>
    </source>
</evidence>
<dbReference type="InterPro" id="IPR013785">
    <property type="entry name" value="Aldolase_TIM"/>
</dbReference>
<evidence type="ECO:0000256" key="8">
    <source>
        <dbReference type="ARBA" id="ARBA00023141"/>
    </source>
</evidence>
<evidence type="ECO:0000313" key="12">
    <source>
        <dbReference type="EMBL" id="MDQ6599283.1"/>
    </source>
</evidence>
<evidence type="ECO:0000256" key="2">
    <source>
        <dbReference type="ARBA" id="ARBA00004664"/>
    </source>
</evidence>
<evidence type="ECO:0000259" key="11">
    <source>
        <dbReference type="Pfam" id="PF00697"/>
    </source>
</evidence>
<dbReference type="PANTHER" id="PTHR42894:SF1">
    <property type="entry name" value="N-(5'-PHOSPHORIBOSYL)ANTHRANILATE ISOMERASE"/>
    <property type="match status" value="1"/>
</dbReference>
<proteinExistence type="inferred from homology"/>
<dbReference type="SUPFAM" id="SSF51366">
    <property type="entry name" value="Ribulose-phoshate binding barrel"/>
    <property type="match status" value="1"/>
</dbReference>
<dbReference type="FunFam" id="3.20.20.70:FF:000075">
    <property type="entry name" value="Tryptophan biosynthesis protein TRP1"/>
    <property type="match status" value="1"/>
</dbReference>
<keyword evidence="7 10" id="KW-0822">Tryptophan biosynthesis</keyword>
<dbReference type="RefSeq" id="WP_133338044.1">
    <property type="nucleotide sequence ID" value="NZ_JAVGVR010000001.1"/>
</dbReference>
<comment type="pathway">
    <text evidence="2 10">Amino-acid biosynthesis; L-tryptophan biosynthesis; L-tryptophan from chorismate: step 3/5.</text>
</comment>
<dbReference type="EC" id="5.3.1.24" evidence="4 10"/>
<dbReference type="InterPro" id="IPR044643">
    <property type="entry name" value="TrpF_fam"/>
</dbReference>
<evidence type="ECO:0000256" key="9">
    <source>
        <dbReference type="ARBA" id="ARBA00023235"/>
    </source>
</evidence>
<comment type="caution">
    <text evidence="13">The sequence shown here is derived from an EMBL/GenBank/DDBJ whole genome shotgun (WGS) entry which is preliminary data.</text>
</comment>
<gene>
    <name evidence="10" type="primary">trpF</name>
    <name evidence="13" type="ORF">E2K98_22200</name>
    <name evidence="12" type="ORF">RCG21_23595</name>
</gene>
<comment type="catalytic activity">
    <reaction evidence="1 10">
        <text>N-(5-phospho-beta-D-ribosyl)anthranilate = 1-(2-carboxyphenylamino)-1-deoxy-D-ribulose 5-phosphate</text>
        <dbReference type="Rhea" id="RHEA:21540"/>
        <dbReference type="ChEBI" id="CHEBI:18277"/>
        <dbReference type="ChEBI" id="CHEBI:58613"/>
        <dbReference type="EC" id="5.3.1.24"/>
    </reaction>
</comment>
<keyword evidence="6 10" id="KW-0028">Amino-acid biosynthesis</keyword>
<evidence type="ECO:0000313" key="14">
    <source>
        <dbReference type="Proteomes" id="UP000295132"/>
    </source>
</evidence>
<evidence type="ECO:0000256" key="6">
    <source>
        <dbReference type="ARBA" id="ARBA00022605"/>
    </source>
</evidence>
<protein>
    <recommendedName>
        <fullName evidence="5 10">N-(5'-phosphoribosyl)anthranilate isomerase</fullName>
        <shortName evidence="10">PRAI</shortName>
        <ecNumber evidence="4 10">5.3.1.24</ecNumber>
    </recommendedName>
</protein>
<evidence type="ECO:0000256" key="3">
    <source>
        <dbReference type="ARBA" id="ARBA00007571"/>
    </source>
</evidence>
<dbReference type="EMBL" id="SMYO01000011">
    <property type="protein sequence ID" value="TDK58922.1"/>
    <property type="molecule type" value="Genomic_DNA"/>
</dbReference>
<dbReference type="UniPathway" id="UPA00035">
    <property type="reaction ID" value="UER00042"/>
</dbReference>
<evidence type="ECO:0000256" key="5">
    <source>
        <dbReference type="ARBA" id="ARBA00022272"/>
    </source>
</evidence>
<feature type="domain" description="N-(5'phosphoribosyl) anthranilate isomerase (PRAI)" evidence="11">
    <location>
        <begin position="3"/>
        <end position="196"/>
    </location>
</feature>
<dbReference type="Proteomes" id="UP000295132">
    <property type="component" value="Unassembled WGS sequence"/>
</dbReference>
<dbReference type="EMBL" id="JAVGVR010000001">
    <property type="protein sequence ID" value="MDQ6599283.1"/>
    <property type="molecule type" value="Genomic_DNA"/>
</dbReference>
<evidence type="ECO:0000313" key="13">
    <source>
        <dbReference type="EMBL" id="TDK58922.1"/>
    </source>
</evidence>
<keyword evidence="9 10" id="KW-0413">Isomerase</keyword>
<evidence type="ECO:0000256" key="7">
    <source>
        <dbReference type="ARBA" id="ARBA00022822"/>
    </source>
</evidence>
<evidence type="ECO:0000313" key="15">
    <source>
        <dbReference type="Proteomes" id="UP001178888"/>
    </source>
</evidence>
<dbReference type="GO" id="GO:0000162">
    <property type="term" value="P:L-tryptophan biosynthetic process"/>
    <property type="evidence" value="ECO:0007669"/>
    <property type="project" value="UniProtKB-UniRule"/>
</dbReference>
<dbReference type="Proteomes" id="UP001178888">
    <property type="component" value="Unassembled WGS sequence"/>
</dbReference>
<dbReference type="CDD" id="cd00405">
    <property type="entry name" value="PRAI"/>
    <property type="match status" value="1"/>
</dbReference>
<keyword evidence="15" id="KW-1185">Reference proteome</keyword>
<dbReference type="PANTHER" id="PTHR42894">
    <property type="entry name" value="N-(5'-PHOSPHORIBOSYL)ANTHRANILATE ISOMERASE"/>
    <property type="match status" value="1"/>
</dbReference>
<dbReference type="InterPro" id="IPR001240">
    <property type="entry name" value="PRAI_dom"/>
</dbReference>
<accession>A0A4V6PMD1</accession>